<reference evidence="2 3" key="1">
    <citation type="journal article" date="2013" name="J. Microbiol.">
        <title>Mucilaginibacter ginsenosidivorax sp. nov., with ginsenoside converting activity isolated from sediment.</title>
        <authorList>
            <person name="Kim J.K."/>
            <person name="Choi T.E."/>
            <person name="Liu Q.M."/>
            <person name="Park H.Y."/>
            <person name="Yi T.H."/>
            <person name="Yoon M.H."/>
            <person name="Kim S.C."/>
            <person name="Im W.T."/>
        </authorList>
    </citation>
    <scope>NUCLEOTIDE SEQUENCE [LARGE SCALE GENOMIC DNA]</scope>
    <source>
        <strain evidence="2 3">KHI28</strain>
    </source>
</reference>
<gene>
    <name evidence="2" type="ORF">FSB76_02380</name>
</gene>
<evidence type="ECO:0000313" key="2">
    <source>
        <dbReference type="EMBL" id="QEC74844.1"/>
    </source>
</evidence>
<dbReference type="EMBL" id="CP042437">
    <property type="protein sequence ID" value="QEC74844.1"/>
    <property type="molecule type" value="Genomic_DNA"/>
</dbReference>
<evidence type="ECO:0000256" key="1">
    <source>
        <dbReference type="SAM" id="SignalP"/>
    </source>
</evidence>
<evidence type="ECO:0000313" key="3">
    <source>
        <dbReference type="Proteomes" id="UP000321362"/>
    </source>
</evidence>
<dbReference type="AlphaFoldDB" id="A0A5B8VT65"/>
<dbReference type="RefSeq" id="WP_147052003.1">
    <property type="nucleotide sequence ID" value="NZ_CP042437.1"/>
</dbReference>
<dbReference type="Proteomes" id="UP000321362">
    <property type="component" value="Chromosome"/>
</dbReference>
<feature type="chain" id="PRO_5023065611" evidence="1">
    <location>
        <begin position="29"/>
        <end position="111"/>
    </location>
</feature>
<sequence length="111" mass="12341">MLSRLMKSLLVVTLFFALHLSGPGQVRAYTGKQDSNKASVKQNTRHDQLIAETGTEINAPLLQVTVHPAAFFSAIELGAPYTLARLNISQASNVPPSRFYRLILFPFHGFW</sequence>
<organism evidence="2 3">
    <name type="scientific">Mucilaginibacter ginsenosidivorax</name>
    <dbReference type="NCBI Taxonomy" id="862126"/>
    <lineage>
        <taxon>Bacteria</taxon>
        <taxon>Pseudomonadati</taxon>
        <taxon>Bacteroidota</taxon>
        <taxon>Sphingobacteriia</taxon>
        <taxon>Sphingobacteriales</taxon>
        <taxon>Sphingobacteriaceae</taxon>
        <taxon>Mucilaginibacter</taxon>
    </lineage>
</organism>
<protein>
    <submittedName>
        <fullName evidence="2">Uncharacterized protein</fullName>
    </submittedName>
</protein>
<dbReference type="OrthoDB" id="9836266at2"/>
<keyword evidence="1" id="KW-0732">Signal</keyword>
<proteinExistence type="predicted"/>
<feature type="signal peptide" evidence="1">
    <location>
        <begin position="1"/>
        <end position="28"/>
    </location>
</feature>
<keyword evidence="3" id="KW-1185">Reference proteome</keyword>
<dbReference type="KEGG" id="mgk:FSB76_02380"/>
<accession>A0A5B8VT65</accession>
<name>A0A5B8VT65_9SPHI</name>